<keyword evidence="9" id="KW-0106">Calcium</keyword>
<dbReference type="InterPro" id="IPR011850">
    <property type="entry name" value="T2SS_GspF"/>
</dbReference>
<dbReference type="GO" id="GO:0015628">
    <property type="term" value="P:protein secretion by the type II secretion system"/>
    <property type="evidence" value="ECO:0007669"/>
    <property type="project" value="InterPro"/>
</dbReference>
<dbReference type="Pfam" id="PF00482">
    <property type="entry name" value="T2SSF"/>
    <property type="match status" value="2"/>
</dbReference>
<dbReference type="PANTHER" id="PTHR30012:SF0">
    <property type="entry name" value="TYPE II SECRETION SYSTEM PROTEIN F-RELATED"/>
    <property type="match status" value="1"/>
</dbReference>
<dbReference type="Gene3D" id="1.20.81.30">
    <property type="entry name" value="Type II secretion system (T2SS), domain F"/>
    <property type="match status" value="2"/>
</dbReference>
<dbReference type="GO" id="GO:0015627">
    <property type="term" value="C:type II protein secretion system complex"/>
    <property type="evidence" value="ECO:0007669"/>
    <property type="project" value="InterPro"/>
</dbReference>
<dbReference type="InterPro" id="IPR042094">
    <property type="entry name" value="T2SS_GspF_sf"/>
</dbReference>
<accession>A0A4R7AX36</accession>
<evidence type="ECO:0000256" key="8">
    <source>
        <dbReference type="ARBA" id="ARBA00022723"/>
    </source>
</evidence>
<evidence type="ECO:0000256" key="1">
    <source>
        <dbReference type="ARBA" id="ARBA00002684"/>
    </source>
</evidence>
<evidence type="ECO:0000256" key="15">
    <source>
        <dbReference type="SAM" id="Phobius"/>
    </source>
</evidence>
<keyword evidence="10" id="KW-0653">Protein transport</keyword>
<dbReference type="InterPro" id="IPR003004">
    <property type="entry name" value="GspF/PilC"/>
</dbReference>
<evidence type="ECO:0000256" key="4">
    <source>
        <dbReference type="ARBA" id="ARBA00022448"/>
    </source>
</evidence>
<evidence type="ECO:0000256" key="5">
    <source>
        <dbReference type="ARBA" id="ARBA00022475"/>
    </source>
</evidence>
<keyword evidence="5" id="KW-1003">Cell membrane</keyword>
<dbReference type="InterPro" id="IPR018076">
    <property type="entry name" value="T2SS_GspF_dom"/>
</dbReference>
<proteinExistence type="inferred from homology"/>
<keyword evidence="4 14" id="KW-0813">Transport</keyword>
<evidence type="ECO:0000256" key="12">
    <source>
        <dbReference type="ARBA" id="ARBA00023136"/>
    </source>
</evidence>
<dbReference type="OrthoDB" id="9805682at2"/>
<evidence type="ECO:0000256" key="11">
    <source>
        <dbReference type="ARBA" id="ARBA00022989"/>
    </source>
</evidence>
<dbReference type="EMBL" id="SNZP01000021">
    <property type="protein sequence ID" value="TDR70753.1"/>
    <property type="molecule type" value="Genomic_DNA"/>
</dbReference>
<keyword evidence="12 15" id="KW-0472">Membrane</keyword>
<feature type="transmembrane region" description="Helical" evidence="15">
    <location>
        <begin position="371"/>
        <end position="392"/>
    </location>
</feature>
<comment type="function">
    <text evidence="1">Component of the type II secretion system inner membrane complex required for the energy-dependent secretion of extracellular factors such as proteases and toxins from the periplasm.</text>
</comment>
<comment type="subcellular location">
    <subcellularLocation>
        <location evidence="2 14">Cell inner membrane</location>
        <topology evidence="2 14">Multi-pass membrane protein</topology>
    </subcellularLocation>
</comment>
<evidence type="ECO:0000256" key="7">
    <source>
        <dbReference type="ARBA" id="ARBA00022692"/>
    </source>
</evidence>
<dbReference type="GO" id="GO:0005886">
    <property type="term" value="C:plasma membrane"/>
    <property type="evidence" value="ECO:0007669"/>
    <property type="project" value="UniProtKB-SubCell"/>
</dbReference>
<feature type="transmembrane region" description="Helical" evidence="15">
    <location>
        <begin position="164"/>
        <end position="187"/>
    </location>
</feature>
<feature type="domain" description="Type II secretion system protein GspF" evidence="16">
    <location>
        <begin position="66"/>
        <end position="188"/>
    </location>
</feature>
<keyword evidence="11 15" id="KW-1133">Transmembrane helix</keyword>
<keyword evidence="7 14" id="KW-0812">Transmembrane</keyword>
<keyword evidence="6" id="KW-0997">Cell inner membrane</keyword>
<dbReference type="GO" id="GO:0046872">
    <property type="term" value="F:metal ion binding"/>
    <property type="evidence" value="ECO:0007669"/>
    <property type="project" value="UniProtKB-KW"/>
</dbReference>
<sequence>MANFRYQALDAGGRRVRGTLQADSARQARSRLREQGLVPTVLAPQGRTVAQLRRGGLSSGSLVLLTQQLSTLLNAGLPLERALTAVIEQTAASTPRQVLEGLRGDILQGQSFAHALEARPGVFSPLYRALIDAGEHSGRLGAVLARLADYLERRARARQKVVQALAYPAAVMLVAVLVVTGLMTWVVPQVVGVFVQSHQALPWLTRALMAVSANLREWGVAMLLALALSVLALQRALARPVWRRAVETRLLRLPVVGSLVLALNTARMASTLAILVSSGVPLLSALSTVRPLLGCLILREALSTVADAVREGQTLARALSERGCFPPVLVHLVGSGEASGTLATMLERAAEQQQQEVERRLGTFSALMEPLLILFMGGVVLVIVLAIMLPIIDMNQMVR</sequence>
<name>A0A4R7AX36_9NEIS</name>
<dbReference type="AlphaFoldDB" id="A0A4R7AX36"/>
<comment type="similarity">
    <text evidence="3 14">Belongs to the GSP F family.</text>
</comment>
<keyword evidence="18" id="KW-1185">Reference proteome</keyword>
<evidence type="ECO:0000256" key="9">
    <source>
        <dbReference type="ARBA" id="ARBA00022837"/>
    </source>
</evidence>
<evidence type="ECO:0000256" key="10">
    <source>
        <dbReference type="ARBA" id="ARBA00022927"/>
    </source>
</evidence>
<dbReference type="NCBIfam" id="TIGR02120">
    <property type="entry name" value="GspF"/>
    <property type="match status" value="1"/>
</dbReference>
<dbReference type="FunFam" id="1.20.81.30:FF:000001">
    <property type="entry name" value="Type II secretion system protein F"/>
    <property type="match status" value="2"/>
</dbReference>
<reference evidence="17 18" key="1">
    <citation type="submission" date="2019-03" db="EMBL/GenBank/DDBJ databases">
        <title>Genomic Encyclopedia of Type Strains, Phase III (KMG-III): the genomes of soil and plant-associated and newly described type strains.</title>
        <authorList>
            <person name="Whitman W."/>
        </authorList>
    </citation>
    <scope>NUCLEOTIDE SEQUENCE [LARGE SCALE GENOMIC DNA]</scope>
    <source>
        <strain evidence="17 18">CECT 8976</strain>
    </source>
</reference>
<organism evidence="17 18">
    <name type="scientific">Paludibacterium purpuratum</name>
    <dbReference type="NCBI Taxonomy" id="1144873"/>
    <lineage>
        <taxon>Bacteria</taxon>
        <taxon>Pseudomonadati</taxon>
        <taxon>Pseudomonadota</taxon>
        <taxon>Betaproteobacteria</taxon>
        <taxon>Neisseriales</taxon>
        <taxon>Chromobacteriaceae</taxon>
        <taxon>Paludibacterium</taxon>
    </lineage>
</organism>
<feature type="domain" description="Type II secretion system protein GspF" evidence="16">
    <location>
        <begin position="270"/>
        <end position="390"/>
    </location>
</feature>
<evidence type="ECO:0000259" key="16">
    <source>
        <dbReference type="Pfam" id="PF00482"/>
    </source>
</evidence>
<gene>
    <name evidence="17" type="ORF">DFP86_12129</name>
</gene>
<dbReference type="PANTHER" id="PTHR30012">
    <property type="entry name" value="GENERAL SECRETION PATHWAY PROTEIN"/>
    <property type="match status" value="1"/>
</dbReference>
<dbReference type="RefSeq" id="WP_133684135.1">
    <property type="nucleotide sequence ID" value="NZ_SNZP01000021.1"/>
</dbReference>
<dbReference type="PROSITE" id="PS00874">
    <property type="entry name" value="T2SP_F"/>
    <property type="match status" value="1"/>
</dbReference>
<evidence type="ECO:0000256" key="13">
    <source>
        <dbReference type="ARBA" id="ARBA00030750"/>
    </source>
</evidence>
<keyword evidence="8" id="KW-0479">Metal-binding</keyword>
<evidence type="ECO:0000256" key="2">
    <source>
        <dbReference type="ARBA" id="ARBA00004429"/>
    </source>
</evidence>
<evidence type="ECO:0000313" key="18">
    <source>
        <dbReference type="Proteomes" id="UP000295611"/>
    </source>
</evidence>
<evidence type="ECO:0000313" key="17">
    <source>
        <dbReference type="EMBL" id="TDR70753.1"/>
    </source>
</evidence>
<feature type="transmembrane region" description="Helical" evidence="15">
    <location>
        <begin position="218"/>
        <end position="238"/>
    </location>
</feature>
<protein>
    <recommendedName>
        <fullName evidence="13">General secretion pathway protein F</fullName>
    </recommendedName>
</protein>
<dbReference type="PRINTS" id="PR00812">
    <property type="entry name" value="BCTERIALGSPF"/>
</dbReference>
<comment type="caution">
    <text evidence="17">The sequence shown here is derived from an EMBL/GenBank/DDBJ whole genome shotgun (WGS) entry which is preliminary data.</text>
</comment>
<evidence type="ECO:0000256" key="3">
    <source>
        <dbReference type="ARBA" id="ARBA00005745"/>
    </source>
</evidence>
<dbReference type="InterPro" id="IPR001992">
    <property type="entry name" value="T2SS_GspF/T4SS_PilC_CS"/>
</dbReference>
<dbReference type="Proteomes" id="UP000295611">
    <property type="component" value="Unassembled WGS sequence"/>
</dbReference>
<evidence type="ECO:0000256" key="6">
    <source>
        <dbReference type="ARBA" id="ARBA00022519"/>
    </source>
</evidence>
<evidence type="ECO:0000256" key="14">
    <source>
        <dbReference type="RuleBase" id="RU003923"/>
    </source>
</evidence>